<keyword evidence="8 10" id="KW-0414">Isoprene biosynthesis</keyword>
<feature type="active site" evidence="10">
    <location>
        <position position="9"/>
    </location>
</feature>
<evidence type="ECO:0000256" key="2">
    <source>
        <dbReference type="ARBA" id="ARBA00012052"/>
    </source>
</evidence>
<dbReference type="InterPro" id="IPR014721">
    <property type="entry name" value="Ribsml_uS5_D2-typ_fold_subgr"/>
</dbReference>
<evidence type="ECO:0000313" key="13">
    <source>
        <dbReference type="EMBL" id="SFR32136.1"/>
    </source>
</evidence>
<organism evidence="13 14">
    <name type="scientific">Litoreibacter janthinus</name>
    <dbReference type="NCBI Taxonomy" id="670154"/>
    <lineage>
        <taxon>Bacteria</taxon>
        <taxon>Pseudomonadati</taxon>
        <taxon>Pseudomonadota</taxon>
        <taxon>Alphaproteobacteria</taxon>
        <taxon>Rhodobacterales</taxon>
        <taxon>Roseobacteraceae</taxon>
        <taxon>Litoreibacter</taxon>
    </lineage>
</organism>
<dbReference type="NCBIfam" id="NF011202">
    <property type="entry name" value="PRK14608.1"/>
    <property type="match status" value="1"/>
</dbReference>
<keyword evidence="5 10" id="KW-0547">Nucleotide-binding</keyword>
<evidence type="ECO:0000259" key="12">
    <source>
        <dbReference type="Pfam" id="PF08544"/>
    </source>
</evidence>
<accession>A0A1I6FQE0</accession>
<proteinExistence type="inferred from homology"/>
<sequence>MLEEFARAKVNLTLHITGQRENGYHMLDSLVMFASTGDILSFDHATDLSLRIDGPEARALPVENNSILSAAHNLDSTKGASIRLTKHLPVSSGIGGGSADAAAAYRGLSKLWNLPEPPLSQDFCARISRIGADVPVCVFSRTTRMSGIGERLEFLTHLPMLHAVLVNPRVAVSTQAVFKTVTNKSNPAMGELPSFFSGQASFISWLSQNRNDMQSAAMSLEPAISDTLNAISSSHACQLARMSGSGATCFGIYPDAGAAENAASQISGKHSDWWVQSCTLGA</sequence>
<dbReference type="InterPro" id="IPR013750">
    <property type="entry name" value="GHMP_kinase_C_dom"/>
</dbReference>
<dbReference type="InterPro" id="IPR036554">
    <property type="entry name" value="GHMP_kinase_C_sf"/>
</dbReference>
<gene>
    <name evidence="10" type="primary">ispE</name>
    <name evidence="13" type="ORF">SAMN04488002_0075</name>
</gene>
<evidence type="ECO:0000256" key="5">
    <source>
        <dbReference type="ARBA" id="ARBA00022741"/>
    </source>
</evidence>
<evidence type="ECO:0000256" key="7">
    <source>
        <dbReference type="ARBA" id="ARBA00022840"/>
    </source>
</evidence>
<dbReference type="InterPro" id="IPR004424">
    <property type="entry name" value="IspE"/>
</dbReference>
<protein>
    <recommendedName>
        <fullName evidence="3 10">4-diphosphocytidyl-2-C-methyl-D-erythritol kinase</fullName>
        <shortName evidence="10">CMK</shortName>
        <ecNumber evidence="2 10">2.7.1.148</ecNumber>
    </recommendedName>
    <alternativeName>
        <fullName evidence="9 10">4-(cytidine-5'-diphospho)-2-C-methyl-D-erythritol kinase</fullName>
    </alternativeName>
</protein>
<comment type="pathway">
    <text evidence="10">Isoprenoid biosynthesis; isopentenyl diphosphate biosynthesis via DXP pathway; isopentenyl diphosphate from 1-deoxy-D-xylulose 5-phosphate: step 3/6.</text>
</comment>
<dbReference type="AlphaFoldDB" id="A0A1I6FQE0"/>
<feature type="domain" description="GHMP kinase N-terminal" evidence="11">
    <location>
        <begin position="68"/>
        <end position="140"/>
    </location>
</feature>
<dbReference type="PANTHER" id="PTHR43527">
    <property type="entry name" value="4-DIPHOSPHOCYTIDYL-2-C-METHYL-D-ERYTHRITOL KINASE, CHLOROPLASTIC"/>
    <property type="match status" value="1"/>
</dbReference>
<evidence type="ECO:0000256" key="6">
    <source>
        <dbReference type="ARBA" id="ARBA00022777"/>
    </source>
</evidence>
<evidence type="ECO:0000313" key="14">
    <source>
        <dbReference type="Proteomes" id="UP000199658"/>
    </source>
</evidence>
<keyword evidence="4 10" id="KW-0808">Transferase</keyword>
<dbReference type="SUPFAM" id="SSF55060">
    <property type="entry name" value="GHMP Kinase, C-terminal domain"/>
    <property type="match status" value="1"/>
</dbReference>
<comment type="catalytic activity">
    <reaction evidence="10">
        <text>4-CDP-2-C-methyl-D-erythritol + ATP = 4-CDP-2-C-methyl-D-erythritol 2-phosphate + ADP + H(+)</text>
        <dbReference type="Rhea" id="RHEA:18437"/>
        <dbReference type="ChEBI" id="CHEBI:15378"/>
        <dbReference type="ChEBI" id="CHEBI:30616"/>
        <dbReference type="ChEBI" id="CHEBI:57823"/>
        <dbReference type="ChEBI" id="CHEBI:57919"/>
        <dbReference type="ChEBI" id="CHEBI:456216"/>
        <dbReference type="EC" id="2.7.1.148"/>
    </reaction>
</comment>
<dbReference type="InterPro" id="IPR020568">
    <property type="entry name" value="Ribosomal_Su5_D2-typ_SF"/>
</dbReference>
<keyword evidence="6 10" id="KW-0418">Kinase</keyword>
<dbReference type="GO" id="GO:0016114">
    <property type="term" value="P:terpenoid biosynthetic process"/>
    <property type="evidence" value="ECO:0007669"/>
    <property type="project" value="UniProtKB-UniRule"/>
</dbReference>
<dbReference type="Gene3D" id="3.30.230.10">
    <property type="match status" value="1"/>
</dbReference>
<dbReference type="UniPathway" id="UPA00056">
    <property type="reaction ID" value="UER00094"/>
</dbReference>
<comment type="similarity">
    <text evidence="1 10">Belongs to the GHMP kinase family. IspE subfamily.</text>
</comment>
<dbReference type="Gene3D" id="3.30.70.890">
    <property type="entry name" value="GHMP kinase, C-terminal domain"/>
    <property type="match status" value="1"/>
</dbReference>
<evidence type="ECO:0000256" key="4">
    <source>
        <dbReference type="ARBA" id="ARBA00022679"/>
    </source>
</evidence>
<evidence type="ECO:0000256" key="8">
    <source>
        <dbReference type="ARBA" id="ARBA00023229"/>
    </source>
</evidence>
<dbReference type="SUPFAM" id="SSF54211">
    <property type="entry name" value="Ribosomal protein S5 domain 2-like"/>
    <property type="match status" value="1"/>
</dbReference>
<dbReference type="Pfam" id="PF08544">
    <property type="entry name" value="GHMP_kinases_C"/>
    <property type="match status" value="1"/>
</dbReference>
<reference evidence="14" key="1">
    <citation type="submission" date="2016-10" db="EMBL/GenBank/DDBJ databases">
        <authorList>
            <person name="Varghese N."/>
            <person name="Submissions S."/>
        </authorList>
    </citation>
    <scope>NUCLEOTIDE SEQUENCE [LARGE SCALE GENOMIC DNA]</scope>
    <source>
        <strain evidence="14">DSM 26921</strain>
    </source>
</reference>
<dbReference type="GO" id="GO:0019288">
    <property type="term" value="P:isopentenyl diphosphate biosynthetic process, methylerythritol 4-phosphate pathway"/>
    <property type="evidence" value="ECO:0007669"/>
    <property type="project" value="UniProtKB-UniRule"/>
</dbReference>
<dbReference type="GO" id="GO:0050515">
    <property type="term" value="F:4-(cytidine 5'-diphospho)-2-C-methyl-D-erythritol kinase activity"/>
    <property type="evidence" value="ECO:0007669"/>
    <property type="project" value="UniProtKB-UniRule"/>
</dbReference>
<dbReference type="EC" id="2.7.1.148" evidence="2 10"/>
<dbReference type="HAMAP" id="MF_00061">
    <property type="entry name" value="IspE"/>
    <property type="match status" value="1"/>
</dbReference>
<keyword evidence="7 10" id="KW-0067">ATP-binding</keyword>
<evidence type="ECO:0000256" key="10">
    <source>
        <dbReference type="HAMAP-Rule" id="MF_00061"/>
    </source>
</evidence>
<feature type="domain" description="GHMP kinase C-terminal" evidence="12">
    <location>
        <begin position="203"/>
        <end position="267"/>
    </location>
</feature>
<name>A0A1I6FQE0_9RHOB</name>
<dbReference type="PANTHER" id="PTHR43527:SF2">
    <property type="entry name" value="4-DIPHOSPHOCYTIDYL-2-C-METHYL-D-ERYTHRITOL KINASE, CHLOROPLASTIC"/>
    <property type="match status" value="1"/>
</dbReference>
<keyword evidence="14" id="KW-1185">Reference proteome</keyword>
<feature type="active site" evidence="10">
    <location>
        <position position="133"/>
    </location>
</feature>
<dbReference type="Proteomes" id="UP000199658">
    <property type="component" value="Unassembled WGS sequence"/>
</dbReference>
<dbReference type="PIRSF" id="PIRSF010376">
    <property type="entry name" value="IspE"/>
    <property type="match status" value="1"/>
</dbReference>
<evidence type="ECO:0000256" key="1">
    <source>
        <dbReference type="ARBA" id="ARBA00009684"/>
    </source>
</evidence>
<dbReference type="Pfam" id="PF00288">
    <property type="entry name" value="GHMP_kinases_N"/>
    <property type="match status" value="1"/>
</dbReference>
<evidence type="ECO:0000256" key="9">
    <source>
        <dbReference type="ARBA" id="ARBA00032554"/>
    </source>
</evidence>
<comment type="function">
    <text evidence="10">Catalyzes the phosphorylation of the position 2 hydroxy group of 4-diphosphocytidyl-2C-methyl-D-erythritol.</text>
</comment>
<evidence type="ECO:0000256" key="3">
    <source>
        <dbReference type="ARBA" id="ARBA00017473"/>
    </source>
</evidence>
<dbReference type="EMBL" id="FOYO01000001">
    <property type="protein sequence ID" value="SFR32136.1"/>
    <property type="molecule type" value="Genomic_DNA"/>
</dbReference>
<feature type="binding site" evidence="10">
    <location>
        <begin position="89"/>
        <end position="99"/>
    </location>
    <ligand>
        <name>ATP</name>
        <dbReference type="ChEBI" id="CHEBI:30616"/>
    </ligand>
</feature>
<dbReference type="NCBIfam" id="TIGR00154">
    <property type="entry name" value="ispE"/>
    <property type="match status" value="1"/>
</dbReference>
<dbReference type="InterPro" id="IPR006204">
    <property type="entry name" value="GHMP_kinase_N_dom"/>
</dbReference>
<evidence type="ECO:0000259" key="11">
    <source>
        <dbReference type="Pfam" id="PF00288"/>
    </source>
</evidence>
<dbReference type="GO" id="GO:0005524">
    <property type="term" value="F:ATP binding"/>
    <property type="evidence" value="ECO:0007669"/>
    <property type="project" value="UniProtKB-UniRule"/>
</dbReference>
<dbReference type="STRING" id="670154.SAMN04488002_0075"/>